<comment type="caution">
    <text evidence="4">The sequence shown here is derived from an EMBL/GenBank/DDBJ whole genome shotgun (WGS) entry which is preliminary data.</text>
</comment>
<dbReference type="Pfam" id="PF00535">
    <property type="entry name" value="Glycos_transf_2"/>
    <property type="match status" value="1"/>
</dbReference>
<dbReference type="SUPFAM" id="SSF53448">
    <property type="entry name" value="Nucleotide-diphospho-sugar transferases"/>
    <property type="match status" value="1"/>
</dbReference>
<evidence type="ECO:0000256" key="1">
    <source>
        <dbReference type="ARBA" id="ARBA00022676"/>
    </source>
</evidence>
<dbReference type="GO" id="GO:0016758">
    <property type="term" value="F:hexosyltransferase activity"/>
    <property type="evidence" value="ECO:0007669"/>
    <property type="project" value="UniProtKB-ARBA"/>
</dbReference>
<organism evidence="4 5">
    <name type="scientific">Ignatzschineria ureiclastica</name>
    <dbReference type="NCBI Taxonomy" id="472582"/>
    <lineage>
        <taxon>Bacteria</taxon>
        <taxon>Pseudomonadati</taxon>
        <taxon>Pseudomonadota</taxon>
        <taxon>Gammaproteobacteria</taxon>
        <taxon>Cardiobacteriales</taxon>
        <taxon>Ignatzschineriaceae</taxon>
        <taxon>Ignatzschineria</taxon>
    </lineage>
</organism>
<sequence length="308" mass="35988">MNKYSIIIPAYNIEKYTTKILDYISAILKKRRDVEFIIVDDGSTDKTYALLKHSKDIVLYRQNNKGVSVARNKGIDLATGTYILFLDADDSFSEKIFEILDSYIKKNNHELIAYNYTLSNNQALNAYPMTEYKPQNLSVSFLKKNINIHICSVCFNRDFIVKNELRFPTGYPFGEDVYFILQSILTTRKNILYIPDILFRYNFDASQTVASAMTQGKIKVLSLYQLIKTDNVEIEYALEYFIQRTYLYLVKIALKYGVDSKKTIDYLKESVSVLNNSIKIQPQPFDFKVAKFFIKHFQKLFFSFIKVR</sequence>
<dbReference type="PANTHER" id="PTHR22916">
    <property type="entry name" value="GLYCOSYLTRANSFERASE"/>
    <property type="match status" value="1"/>
</dbReference>
<evidence type="ECO:0000313" key="4">
    <source>
        <dbReference type="EMBL" id="PWD82044.1"/>
    </source>
</evidence>
<dbReference type="RefSeq" id="WP_109188644.1">
    <property type="nucleotide sequence ID" value="NZ_BMYA01000001.1"/>
</dbReference>
<name>A0A2U2AHA9_9GAMM</name>
<feature type="domain" description="Glycosyltransferase 2-like" evidence="3">
    <location>
        <begin position="5"/>
        <end position="152"/>
    </location>
</feature>
<dbReference type="EMBL" id="QEWQ01000001">
    <property type="protein sequence ID" value="PWD82044.1"/>
    <property type="molecule type" value="Genomic_DNA"/>
</dbReference>
<keyword evidence="5" id="KW-1185">Reference proteome</keyword>
<dbReference type="AlphaFoldDB" id="A0A2U2AHA9"/>
<dbReference type="PANTHER" id="PTHR22916:SF51">
    <property type="entry name" value="GLYCOSYLTRANSFERASE EPSH-RELATED"/>
    <property type="match status" value="1"/>
</dbReference>
<evidence type="ECO:0000313" key="5">
    <source>
        <dbReference type="Proteomes" id="UP000245020"/>
    </source>
</evidence>
<evidence type="ECO:0000256" key="2">
    <source>
        <dbReference type="ARBA" id="ARBA00022679"/>
    </source>
</evidence>
<dbReference type="OrthoDB" id="9802649at2"/>
<keyword evidence="2" id="KW-0808">Transferase</keyword>
<proteinExistence type="predicted"/>
<dbReference type="Proteomes" id="UP000245020">
    <property type="component" value="Unassembled WGS sequence"/>
</dbReference>
<dbReference type="InterPro" id="IPR001173">
    <property type="entry name" value="Glyco_trans_2-like"/>
</dbReference>
<gene>
    <name evidence="4" type="ORF">DC083_02345</name>
</gene>
<protein>
    <recommendedName>
        <fullName evidence="3">Glycosyltransferase 2-like domain-containing protein</fullName>
    </recommendedName>
</protein>
<dbReference type="CDD" id="cd00761">
    <property type="entry name" value="Glyco_tranf_GTA_type"/>
    <property type="match status" value="1"/>
</dbReference>
<evidence type="ECO:0000259" key="3">
    <source>
        <dbReference type="Pfam" id="PF00535"/>
    </source>
</evidence>
<reference evidence="5" key="1">
    <citation type="submission" date="2018-05" db="EMBL/GenBank/DDBJ databases">
        <title>Ignatzschineria dubaiensis sp. nov., isolated from necrotic foot tissues of dromedaries (Camelus dromedarius) and associated maggots in Dubai, United Arab Emirates.</title>
        <authorList>
            <person name="Tsang C.C."/>
            <person name="Tang J.Y.M."/>
            <person name="Fong J.Y.H."/>
            <person name="Kinne J."/>
            <person name="Lee H.H."/>
            <person name="Joseph M."/>
            <person name="Jose S."/>
            <person name="Schuster R.K."/>
            <person name="Tang Y."/>
            <person name="Sivakumar S."/>
            <person name="Chen J.H.K."/>
            <person name="Teng J.L.L."/>
            <person name="Lau S.K.P."/>
            <person name="Wernery U."/>
            <person name="Woo P.C.Y."/>
        </authorList>
    </citation>
    <scope>NUCLEOTIDE SEQUENCE [LARGE SCALE GENOMIC DNA]</scope>
    <source>
        <strain evidence="5">KCTC 22644</strain>
    </source>
</reference>
<dbReference type="InterPro" id="IPR029044">
    <property type="entry name" value="Nucleotide-diphossugar_trans"/>
</dbReference>
<dbReference type="Gene3D" id="3.90.550.10">
    <property type="entry name" value="Spore Coat Polysaccharide Biosynthesis Protein SpsA, Chain A"/>
    <property type="match status" value="1"/>
</dbReference>
<accession>A0A2U2AHA9</accession>
<keyword evidence="1" id="KW-0328">Glycosyltransferase</keyword>